<sequence>MASQGAALDRHDYRQAEAYWRRLKAVACPEVAAQARHDIDMIESFPAKSQREQNR</sequence>
<evidence type="ECO:0000313" key="1">
    <source>
        <dbReference type="EMBL" id="MBB5423721.1"/>
    </source>
</evidence>
<comment type="caution">
    <text evidence="1">The sequence shown here is derived from an EMBL/GenBank/DDBJ whole genome shotgun (WGS) entry which is preliminary data.</text>
</comment>
<accession>A0A7W8PNI6</accession>
<protein>
    <submittedName>
        <fullName evidence="1">Uncharacterized protein</fullName>
    </submittedName>
</protein>
<proteinExistence type="predicted"/>
<organism evidence="1 2">
    <name type="scientific">Paraburkholderia atlantica</name>
    <dbReference type="NCBI Taxonomy" id="2654982"/>
    <lineage>
        <taxon>Bacteria</taxon>
        <taxon>Pseudomonadati</taxon>
        <taxon>Pseudomonadota</taxon>
        <taxon>Betaproteobacteria</taxon>
        <taxon>Burkholderiales</taxon>
        <taxon>Burkholderiaceae</taxon>
        <taxon>Paraburkholderia</taxon>
    </lineage>
</organism>
<dbReference type="Proteomes" id="UP000592780">
    <property type="component" value="Unassembled WGS sequence"/>
</dbReference>
<keyword evidence="2" id="KW-1185">Reference proteome</keyword>
<dbReference type="RefSeq" id="WP_018436263.1">
    <property type="nucleotide sequence ID" value="NZ_KB890098.1"/>
</dbReference>
<dbReference type="AlphaFoldDB" id="A0A7W8PNI6"/>
<name>A0A7W8PNI6_PARAM</name>
<evidence type="ECO:0000313" key="2">
    <source>
        <dbReference type="Proteomes" id="UP000592780"/>
    </source>
</evidence>
<reference evidence="1 2" key="1">
    <citation type="submission" date="2020-08" db="EMBL/GenBank/DDBJ databases">
        <title>Genomic Encyclopedia of Type Strains, Phase IV (KMG-V): Genome sequencing to study the core and pangenomes of soil and plant-associated prokaryotes.</title>
        <authorList>
            <person name="Whitman W."/>
        </authorList>
    </citation>
    <scope>NUCLEOTIDE SEQUENCE [LARGE SCALE GENOMIC DNA]</scope>
    <source>
        <strain evidence="1 2">JPY158</strain>
    </source>
</reference>
<gene>
    <name evidence="1" type="ORF">HDG40_001865</name>
</gene>
<dbReference type="EMBL" id="JACHDD010000003">
    <property type="protein sequence ID" value="MBB5423721.1"/>
    <property type="molecule type" value="Genomic_DNA"/>
</dbReference>
<dbReference type="OrthoDB" id="9776053at2"/>